<gene>
    <name evidence="2" type="ORF">EDC26_11495</name>
</gene>
<protein>
    <recommendedName>
        <fullName evidence="4">SmpA/OmlA family protein</fullName>
    </recommendedName>
</protein>
<evidence type="ECO:0000256" key="1">
    <source>
        <dbReference type="SAM" id="SignalP"/>
    </source>
</evidence>
<dbReference type="AlphaFoldDB" id="A0A4R3LUS8"/>
<keyword evidence="1" id="KW-0732">Signal</keyword>
<dbReference type="RefSeq" id="WP_425012777.1">
    <property type="nucleotide sequence ID" value="NZ_SMAJ01000014.1"/>
</dbReference>
<evidence type="ECO:0000313" key="3">
    <source>
        <dbReference type="Proteomes" id="UP000295525"/>
    </source>
</evidence>
<dbReference type="Proteomes" id="UP000295525">
    <property type="component" value="Unassembled WGS sequence"/>
</dbReference>
<name>A0A4R3LUS8_9BURK</name>
<sequence>MASNMVYLSATARLVRVGLAVAALGALAACANMNNIPAGTSLAQVEAQFGQPNFSCPDQAGGRHLIWTQQPMGQYAWGTHVDSAGQIGRVTPLLTNEHFRILAKGTWTQDQVRCEFGPPAIIDSVGMPSVSQHVWSYRYRENGAWNSLMYVYFGHDGSHVTRFHPGPDPMYEVHDTPL</sequence>
<dbReference type="EMBL" id="SMAJ01000014">
    <property type="protein sequence ID" value="TCT03786.1"/>
    <property type="molecule type" value="Genomic_DNA"/>
</dbReference>
<feature type="signal peptide" evidence="1">
    <location>
        <begin position="1"/>
        <end position="28"/>
    </location>
</feature>
<proteinExistence type="predicted"/>
<evidence type="ECO:0008006" key="4">
    <source>
        <dbReference type="Google" id="ProtNLM"/>
    </source>
</evidence>
<comment type="caution">
    <text evidence="2">The sequence shown here is derived from an EMBL/GenBank/DDBJ whole genome shotgun (WGS) entry which is preliminary data.</text>
</comment>
<evidence type="ECO:0000313" key="2">
    <source>
        <dbReference type="EMBL" id="TCT03786.1"/>
    </source>
</evidence>
<feature type="chain" id="PRO_5020529123" description="SmpA/OmlA family protein" evidence="1">
    <location>
        <begin position="29"/>
        <end position="178"/>
    </location>
</feature>
<reference evidence="2 3" key="1">
    <citation type="submission" date="2019-03" db="EMBL/GenBank/DDBJ databases">
        <title>Genomic Encyclopedia of Type Strains, Phase IV (KMG-IV): sequencing the most valuable type-strain genomes for metagenomic binning, comparative biology and taxonomic classification.</title>
        <authorList>
            <person name="Goeker M."/>
        </authorList>
    </citation>
    <scope>NUCLEOTIDE SEQUENCE [LARGE SCALE GENOMIC DNA]</scope>
    <source>
        <strain evidence="2 3">DSM 24591</strain>
    </source>
</reference>
<accession>A0A4R3LUS8</accession>
<organism evidence="2 3">
    <name type="scientific">Paralcaligenes ureilyticus</name>
    <dbReference type="NCBI Taxonomy" id="627131"/>
    <lineage>
        <taxon>Bacteria</taxon>
        <taxon>Pseudomonadati</taxon>
        <taxon>Pseudomonadota</taxon>
        <taxon>Betaproteobacteria</taxon>
        <taxon>Burkholderiales</taxon>
        <taxon>Alcaligenaceae</taxon>
        <taxon>Paralcaligenes</taxon>
    </lineage>
</organism>
<keyword evidence="3" id="KW-1185">Reference proteome</keyword>